<comment type="caution">
    <text evidence="3">The sequence shown here is derived from an EMBL/GenBank/DDBJ whole genome shotgun (WGS) entry which is preliminary data.</text>
</comment>
<sequence>MNRTTLSVAAASSAMALLAGCGASGGGGEGGAGAGRGTTLRLALNQSEDHPSFVALDHFADRLTESTDGRWNIEVFPNENLGAQQEALQLTSDGSVDLAIVSGTQLEDLNKDFVAFNLPHVFDSVDHQMKVINDKKIVGGLYSSLEDRNDLTVLGGFTQGTRSIYADKPVTKPADLAGMKVRVQESKVHIRMIELMGGAATPMSYGEVYTALQSGVLDGAENNEVSYVTQKHFEVAKHWSRTDHLVGLDYLVGNTGRLESMSDRDRAAFDREWAAAMKEFTRLWKTETAQAVADAKSAGVQFHDVDEKAFRKALAPLTDEALTTETAREVYEASRRAAG</sequence>
<dbReference type="NCBIfam" id="NF037995">
    <property type="entry name" value="TRAP_S1"/>
    <property type="match status" value="1"/>
</dbReference>
<dbReference type="PANTHER" id="PTHR33376">
    <property type="match status" value="1"/>
</dbReference>
<feature type="signal peptide" evidence="2">
    <location>
        <begin position="1"/>
        <end position="19"/>
    </location>
</feature>
<organism evidence="3 4">
    <name type="scientific">Streptomyces cavernicola</name>
    <dbReference type="NCBI Taxonomy" id="3043613"/>
    <lineage>
        <taxon>Bacteria</taxon>
        <taxon>Bacillati</taxon>
        <taxon>Actinomycetota</taxon>
        <taxon>Actinomycetes</taxon>
        <taxon>Kitasatosporales</taxon>
        <taxon>Streptomycetaceae</taxon>
        <taxon>Streptomyces</taxon>
    </lineage>
</organism>
<keyword evidence="1 2" id="KW-0732">Signal</keyword>
<accession>A0ABT6S5N6</accession>
<dbReference type="CDD" id="cd13671">
    <property type="entry name" value="PBP2_TRAP_SBP_like_3"/>
    <property type="match status" value="1"/>
</dbReference>
<dbReference type="PANTHER" id="PTHR33376:SF2">
    <property type="entry name" value="DICARBOXYLATE-BINDING PERIPLASMIC PROTEIN"/>
    <property type="match status" value="1"/>
</dbReference>
<name>A0ABT6S5N6_9ACTN</name>
<dbReference type="InterPro" id="IPR038404">
    <property type="entry name" value="TRAP_DctP_sf"/>
</dbReference>
<feature type="chain" id="PRO_5047452646" evidence="2">
    <location>
        <begin position="20"/>
        <end position="339"/>
    </location>
</feature>
<evidence type="ECO:0000256" key="1">
    <source>
        <dbReference type="ARBA" id="ARBA00022729"/>
    </source>
</evidence>
<dbReference type="EMBL" id="JASCIQ010000004">
    <property type="protein sequence ID" value="MDI3403411.1"/>
    <property type="molecule type" value="Genomic_DNA"/>
</dbReference>
<dbReference type="InterPro" id="IPR004682">
    <property type="entry name" value="TRAP_DctP"/>
</dbReference>
<evidence type="ECO:0000313" key="3">
    <source>
        <dbReference type="EMBL" id="MDI3403411.1"/>
    </source>
</evidence>
<reference evidence="3 4" key="1">
    <citation type="submission" date="2023-05" db="EMBL/GenBank/DDBJ databases">
        <title>Draft genome sequence of Streptomyces sp. B-S-A6 isolated from a cave soil in Thailand.</title>
        <authorList>
            <person name="Chamroensaksri N."/>
            <person name="Muangham S."/>
        </authorList>
    </citation>
    <scope>NUCLEOTIDE SEQUENCE [LARGE SCALE GENOMIC DNA]</scope>
    <source>
        <strain evidence="3 4">B-S-A6</strain>
    </source>
</reference>
<dbReference type="PIRSF" id="PIRSF006470">
    <property type="entry name" value="DctB"/>
    <property type="match status" value="1"/>
</dbReference>
<dbReference type="Pfam" id="PF03480">
    <property type="entry name" value="DctP"/>
    <property type="match status" value="1"/>
</dbReference>
<protein>
    <submittedName>
        <fullName evidence="3">TRAP transporter substrate-binding protein</fullName>
    </submittedName>
</protein>
<evidence type="ECO:0000313" key="4">
    <source>
        <dbReference type="Proteomes" id="UP001223978"/>
    </source>
</evidence>
<dbReference type="InterPro" id="IPR018389">
    <property type="entry name" value="DctP_fam"/>
</dbReference>
<dbReference type="PROSITE" id="PS51257">
    <property type="entry name" value="PROKAR_LIPOPROTEIN"/>
    <property type="match status" value="1"/>
</dbReference>
<dbReference type="Proteomes" id="UP001223978">
    <property type="component" value="Unassembled WGS sequence"/>
</dbReference>
<evidence type="ECO:0000256" key="2">
    <source>
        <dbReference type="SAM" id="SignalP"/>
    </source>
</evidence>
<gene>
    <name evidence="3" type="ORF">QIS96_06170</name>
</gene>
<keyword evidence="4" id="KW-1185">Reference proteome</keyword>
<proteinExistence type="predicted"/>
<dbReference type="RefSeq" id="WP_282541351.1">
    <property type="nucleotide sequence ID" value="NZ_JASCIQ010000004.1"/>
</dbReference>
<dbReference type="NCBIfam" id="TIGR00787">
    <property type="entry name" value="dctP"/>
    <property type="match status" value="1"/>
</dbReference>
<dbReference type="Gene3D" id="3.40.190.170">
    <property type="entry name" value="Bacterial extracellular solute-binding protein, family 7"/>
    <property type="match status" value="1"/>
</dbReference>